<organism evidence="1 2">
    <name type="scientific">Flemingia macrophylla</name>
    <dbReference type="NCBI Taxonomy" id="520843"/>
    <lineage>
        <taxon>Eukaryota</taxon>
        <taxon>Viridiplantae</taxon>
        <taxon>Streptophyta</taxon>
        <taxon>Embryophyta</taxon>
        <taxon>Tracheophyta</taxon>
        <taxon>Spermatophyta</taxon>
        <taxon>Magnoliopsida</taxon>
        <taxon>eudicotyledons</taxon>
        <taxon>Gunneridae</taxon>
        <taxon>Pentapetalae</taxon>
        <taxon>rosids</taxon>
        <taxon>fabids</taxon>
        <taxon>Fabales</taxon>
        <taxon>Fabaceae</taxon>
        <taxon>Papilionoideae</taxon>
        <taxon>50 kb inversion clade</taxon>
        <taxon>NPAAA clade</taxon>
        <taxon>indigoferoid/millettioid clade</taxon>
        <taxon>Phaseoleae</taxon>
        <taxon>Flemingia</taxon>
    </lineage>
</organism>
<dbReference type="Proteomes" id="UP001603857">
    <property type="component" value="Unassembled WGS sequence"/>
</dbReference>
<name>A0ABD1M7Q2_9FABA</name>
<dbReference type="EMBL" id="JBGMDY010000006">
    <property type="protein sequence ID" value="KAL2331828.1"/>
    <property type="molecule type" value="Genomic_DNA"/>
</dbReference>
<dbReference type="AlphaFoldDB" id="A0ABD1M7Q2"/>
<comment type="caution">
    <text evidence="1">The sequence shown here is derived from an EMBL/GenBank/DDBJ whole genome shotgun (WGS) entry which is preliminary data.</text>
</comment>
<keyword evidence="2" id="KW-1185">Reference proteome</keyword>
<sequence>MTSNFDSLKGFVVDKDTMDMIILGENNICHMLEAVYMQCSIIGKNMVNFVLGENLRFGVNLPNYGVGGKH</sequence>
<evidence type="ECO:0000313" key="2">
    <source>
        <dbReference type="Proteomes" id="UP001603857"/>
    </source>
</evidence>
<accession>A0ABD1M7Q2</accession>
<protein>
    <submittedName>
        <fullName evidence="1">Uncharacterized protein</fullName>
    </submittedName>
</protein>
<gene>
    <name evidence="1" type="ORF">Fmac_019409</name>
</gene>
<reference evidence="1 2" key="1">
    <citation type="submission" date="2024-08" db="EMBL/GenBank/DDBJ databases">
        <title>Insights into the chromosomal genome structure of Flemingia macrophylla.</title>
        <authorList>
            <person name="Ding Y."/>
            <person name="Zhao Y."/>
            <person name="Bi W."/>
            <person name="Wu M."/>
            <person name="Zhao G."/>
            <person name="Gong Y."/>
            <person name="Li W."/>
            <person name="Zhang P."/>
        </authorList>
    </citation>
    <scope>NUCLEOTIDE SEQUENCE [LARGE SCALE GENOMIC DNA]</scope>
    <source>
        <strain evidence="1">DYQJB</strain>
        <tissue evidence="1">Leaf</tissue>
    </source>
</reference>
<evidence type="ECO:0000313" key="1">
    <source>
        <dbReference type="EMBL" id="KAL2331828.1"/>
    </source>
</evidence>
<proteinExistence type="predicted"/>